<dbReference type="Proteomes" id="UP000694557">
    <property type="component" value="Unassembled WGS sequence"/>
</dbReference>
<gene>
    <name evidence="2" type="primary">PRCC</name>
    <name evidence="2" type="synonym">prcc</name>
</gene>
<dbReference type="GeneTree" id="ENSGT00390000009042"/>
<dbReference type="InterPro" id="IPR018800">
    <property type="entry name" value="PRCC"/>
</dbReference>
<dbReference type="Pfam" id="PF10253">
    <property type="entry name" value="PRCC"/>
    <property type="match status" value="1"/>
</dbReference>
<reference evidence="2" key="2">
    <citation type="submission" date="2025-09" db="UniProtKB">
        <authorList>
            <consortium name="Ensembl"/>
        </authorList>
    </citation>
    <scope>IDENTIFICATION</scope>
</reference>
<feature type="compositionally biased region" description="Low complexity" evidence="1">
    <location>
        <begin position="166"/>
        <end position="188"/>
    </location>
</feature>
<keyword evidence="3" id="KW-1185">Reference proteome</keyword>
<proteinExistence type="predicted"/>
<protein>
    <submittedName>
        <fullName evidence="2">Proline rich mitotic checkpoint control factor</fullName>
    </submittedName>
</protein>
<dbReference type="GO" id="GO:0005634">
    <property type="term" value="C:nucleus"/>
    <property type="evidence" value="ECO:0007669"/>
    <property type="project" value="TreeGrafter"/>
</dbReference>
<reference evidence="2" key="1">
    <citation type="submission" date="2025-08" db="UniProtKB">
        <authorList>
            <consortium name="Ensembl"/>
        </authorList>
    </citation>
    <scope>IDENTIFICATION</scope>
</reference>
<feature type="region of interest" description="Disordered" evidence="1">
    <location>
        <begin position="328"/>
        <end position="364"/>
    </location>
</feature>
<feature type="compositionally biased region" description="Polar residues" evidence="1">
    <location>
        <begin position="54"/>
        <end position="67"/>
    </location>
</feature>
<dbReference type="Ensembl" id="ENSOKIT00005057880.1">
    <property type="protein sequence ID" value="ENSOKIP00005054553.1"/>
    <property type="gene ID" value="ENSOKIG00005023266.1"/>
</dbReference>
<evidence type="ECO:0000313" key="3">
    <source>
        <dbReference type="Proteomes" id="UP000694557"/>
    </source>
</evidence>
<evidence type="ECO:0000313" key="2">
    <source>
        <dbReference type="Ensembl" id="ENSOKIP00005054553.1"/>
    </source>
</evidence>
<feature type="compositionally biased region" description="Basic and acidic residues" evidence="1">
    <location>
        <begin position="337"/>
        <end position="353"/>
    </location>
</feature>
<name>A0A8C7H946_ONCKI</name>
<organism evidence="2 3">
    <name type="scientific">Oncorhynchus kisutch</name>
    <name type="common">Coho salmon</name>
    <name type="synonym">Salmo kisutch</name>
    <dbReference type="NCBI Taxonomy" id="8019"/>
    <lineage>
        <taxon>Eukaryota</taxon>
        <taxon>Metazoa</taxon>
        <taxon>Chordata</taxon>
        <taxon>Craniata</taxon>
        <taxon>Vertebrata</taxon>
        <taxon>Euteleostomi</taxon>
        <taxon>Actinopterygii</taxon>
        <taxon>Neopterygii</taxon>
        <taxon>Teleostei</taxon>
        <taxon>Protacanthopterygii</taxon>
        <taxon>Salmoniformes</taxon>
        <taxon>Salmonidae</taxon>
        <taxon>Salmoninae</taxon>
        <taxon>Oncorhynchus</taxon>
    </lineage>
</organism>
<evidence type="ECO:0000256" key="1">
    <source>
        <dbReference type="SAM" id="MobiDB-lite"/>
    </source>
</evidence>
<dbReference type="PANTHER" id="PTHR13621">
    <property type="entry name" value="PROLINE-RICH PROTEIN PRCC"/>
    <property type="match status" value="1"/>
</dbReference>
<sequence length="399" mass="44136">MSLVAYASSDDSDSDETYNVSSIVPGSKRGGLFARLPDPKRSASEALGNVRPSKGTTHFSSRNTVSNDGDEDSVTRSQPSKGGLLFDLPKPKKRTEPVKIPIPEIKRGDSDSDEDEPRRKKSLPQGPGTGLSSLLPQPKNMVVKEMQRALVPHTLTKRPEPRKPTKPSLGASQGHLSSSASPSAIKAAAKSAALQLARQIAAEESDEELAPENYFSLEDSAKPLPAVVPSLNPEPVPTSGLLPAPPGMQRGTFQSDAPLDFSANQEGAWGGQQLGVYQQPSAEPQRLLLQDIEEYIFWLQFMRLQGKRNRGKEEVKFLEIKGDDQLSGNQQWMTKSMTEEKQERKSFSKKKGDQPTGQQRRKHQITYLIHQAKERELELKNNWADNKLTRRQTQAKYGF</sequence>
<dbReference type="PANTHER" id="PTHR13621:SF2">
    <property type="entry name" value="PROLINE-RICH PROTEIN PRCC"/>
    <property type="match status" value="1"/>
</dbReference>
<dbReference type="AlphaFoldDB" id="A0A8C7H946"/>
<accession>A0A8C7H946</accession>
<feature type="region of interest" description="Disordered" evidence="1">
    <location>
        <begin position="1"/>
        <end position="188"/>
    </location>
</feature>